<dbReference type="Pfam" id="PF02743">
    <property type="entry name" value="dCache_1"/>
    <property type="match status" value="1"/>
</dbReference>
<feature type="domain" description="Methyl-accepting transducer" evidence="11">
    <location>
        <begin position="374"/>
        <end position="646"/>
    </location>
</feature>
<evidence type="ECO:0000259" key="11">
    <source>
        <dbReference type="PROSITE" id="PS50111"/>
    </source>
</evidence>
<dbReference type="Pfam" id="PF00015">
    <property type="entry name" value="MCPsignal"/>
    <property type="match status" value="1"/>
</dbReference>
<evidence type="ECO:0000313" key="14">
    <source>
        <dbReference type="Proteomes" id="UP000184010"/>
    </source>
</evidence>
<dbReference type="RefSeq" id="WP_072773938.1">
    <property type="nucleotide sequence ID" value="NZ_FRDN01000012.1"/>
</dbReference>
<sequence length="675" mass="72409">MKSIGNRIALIFAGVLIVSTTALSLLAYVQASQVITREVSSATAKLAEEAANTIETAIEKVYSNLEVLANSEVMRKVGEASPATIQQQVAALKEEAARSGFLLMSITDATGKSHTSNNLSLDNSQSECFLEAMQGKRAISPVQKSSATDTFYITAFYITFTVPIKSGDQVIGTIDGVLDVMDLTKLAEELTIGQTGYVFIVNEQGTVIAHPDKELVEGLYNPIAAAQEDPGVAELADVIQKRMLAGENGSSQYVFQGQEKMMGFAPVENTKWSLALTAPMSEILSALDGLKRSALIIALFFLVFGTIVAIAAGRRIARPVNEAAAYAEMIAEGDLTQKLSQVSLARRDEIGRLSQSFQKMQDVLNETVGKISISAANLATASRQLSRVTQNASANMETIAAATEEIFASLEEVSASSQEVAASGQEMNASTETLNKAMVDGGENSRTIENRVGTVYQSVTASKQITEQTYSTLEERIKVTIEKAGIVDEITNMADLIANIAGQTNLLALNAAIEAARAGEQGRGFAVVAEEVRKLAEQSANTVENIQEVTNKVRESIDDLVKQAQELLAFMNTKIKDDYVEFMNTAEQYREDTATFGRITRSASEMCQQVLLTVSEVSRAMTEITQSVGQSAESSQQVASSIETATVSMTDISTSVDVLAKTAEELTALTGKFTL</sequence>
<evidence type="ECO:0000259" key="12">
    <source>
        <dbReference type="PROSITE" id="PS50885"/>
    </source>
</evidence>
<keyword evidence="7 9" id="KW-0807">Transducer</keyword>
<dbReference type="GO" id="GO:0006935">
    <property type="term" value="P:chemotaxis"/>
    <property type="evidence" value="ECO:0007669"/>
    <property type="project" value="UniProtKB-KW"/>
</dbReference>
<dbReference type="CDD" id="cd12912">
    <property type="entry name" value="PDC2_MCP_like"/>
    <property type="match status" value="1"/>
</dbReference>
<dbReference type="PROSITE" id="PS50885">
    <property type="entry name" value="HAMP"/>
    <property type="match status" value="1"/>
</dbReference>
<evidence type="ECO:0000256" key="7">
    <source>
        <dbReference type="ARBA" id="ARBA00023224"/>
    </source>
</evidence>
<dbReference type="InterPro" id="IPR003660">
    <property type="entry name" value="HAMP_dom"/>
</dbReference>
<evidence type="ECO:0000256" key="6">
    <source>
        <dbReference type="ARBA" id="ARBA00023136"/>
    </source>
</evidence>
<organism evidence="13 14">
    <name type="scientific">Desulfitobacterium chlororespirans DSM 11544</name>
    <dbReference type="NCBI Taxonomy" id="1121395"/>
    <lineage>
        <taxon>Bacteria</taxon>
        <taxon>Bacillati</taxon>
        <taxon>Bacillota</taxon>
        <taxon>Clostridia</taxon>
        <taxon>Eubacteriales</taxon>
        <taxon>Desulfitobacteriaceae</taxon>
        <taxon>Desulfitobacterium</taxon>
    </lineage>
</organism>
<keyword evidence="6 10" id="KW-0472">Membrane</keyword>
<evidence type="ECO:0000256" key="9">
    <source>
        <dbReference type="PROSITE-ProRule" id="PRU00284"/>
    </source>
</evidence>
<dbReference type="Proteomes" id="UP000184010">
    <property type="component" value="Unassembled WGS sequence"/>
</dbReference>
<protein>
    <submittedName>
        <fullName evidence="13">Methyl-accepting chemotaxis protein</fullName>
    </submittedName>
</protein>
<comment type="similarity">
    <text evidence="8">Belongs to the methyl-accepting chemotaxis (MCP) protein family.</text>
</comment>
<keyword evidence="5 10" id="KW-1133">Transmembrane helix</keyword>
<comment type="subcellular location">
    <subcellularLocation>
        <location evidence="1">Cell membrane</location>
        <topology evidence="1">Multi-pass membrane protein</topology>
    </subcellularLocation>
</comment>
<keyword evidence="2" id="KW-1003">Cell membrane</keyword>
<dbReference type="EMBL" id="FRDN01000012">
    <property type="protein sequence ID" value="SHN81913.1"/>
    <property type="molecule type" value="Genomic_DNA"/>
</dbReference>
<feature type="domain" description="HAMP" evidence="12">
    <location>
        <begin position="314"/>
        <end position="369"/>
    </location>
</feature>
<dbReference type="PROSITE" id="PS50111">
    <property type="entry name" value="CHEMOTAXIS_TRANSDUC_2"/>
    <property type="match status" value="1"/>
</dbReference>
<dbReference type="STRING" id="1121395.SAMN02745215_03691"/>
<evidence type="ECO:0000256" key="4">
    <source>
        <dbReference type="ARBA" id="ARBA00022692"/>
    </source>
</evidence>
<evidence type="ECO:0000256" key="1">
    <source>
        <dbReference type="ARBA" id="ARBA00004651"/>
    </source>
</evidence>
<evidence type="ECO:0000313" key="13">
    <source>
        <dbReference type="EMBL" id="SHN81913.1"/>
    </source>
</evidence>
<dbReference type="Pfam" id="PF00672">
    <property type="entry name" value="HAMP"/>
    <property type="match status" value="1"/>
</dbReference>
<dbReference type="CDD" id="cd06225">
    <property type="entry name" value="HAMP"/>
    <property type="match status" value="1"/>
</dbReference>
<evidence type="ECO:0000256" key="3">
    <source>
        <dbReference type="ARBA" id="ARBA00022500"/>
    </source>
</evidence>
<reference evidence="14" key="1">
    <citation type="submission" date="2016-12" db="EMBL/GenBank/DDBJ databases">
        <authorList>
            <person name="Varghese N."/>
            <person name="Submissions S."/>
        </authorList>
    </citation>
    <scope>NUCLEOTIDE SEQUENCE [LARGE SCALE GENOMIC DNA]</scope>
    <source>
        <strain evidence="14">DSM 11544</strain>
    </source>
</reference>
<evidence type="ECO:0000256" key="10">
    <source>
        <dbReference type="SAM" id="Phobius"/>
    </source>
</evidence>
<accession>A0A1M7UFX9</accession>
<keyword evidence="4 10" id="KW-0812">Transmembrane</keyword>
<dbReference type="SUPFAM" id="SSF58104">
    <property type="entry name" value="Methyl-accepting chemotaxis protein (MCP) signaling domain"/>
    <property type="match status" value="1"/>
</dbReference>
<evidence type="ECO:0000256" key="5">
    <source>
        <dbReference type="ARBA" id="ARBA00022989"/>
    </source>
</evidence>
<dbReference type="Gene3D" id="3.30.450.20">
    <property type="entry name" value="PAS domain"/>
    <property type="match status" value="1"/>
</dbReference>
<dbReference type="AlphaFoldDB" id="A0A1M7UFX9"/>
<dbReference type="SMART" id="SM00283">
    <property type="entry name" value="MA"/>
    <property type="match status" value="1"/>
</dbReference>
<dbReference type="Gene3D" id="1.10.287.950">
    <property type="entry name" value="Methyl-accepting chemotaxis protein"/>
    <property type="match status" value="1"/>
</dbReference>
<keyword evidence="3" id="KW-0145">Chemotaxis</keyword>
<evidence type="ECO:0000256" key="2">
    <source>
        <dbReference type="ARBA" id="ARBA00022475"/>
    </source>
</evidence>
<dbReference type="GO" id="GO:0007165">
    <property type="term" value="P:signal transduction"/>
    <property type="evidence" value="ECO:0007669"/>
    <property type="project" value="UniProtKB-KW"/>
</dbReference>
<keyword evidence="14" id="KW-1185">Reference proteome</keyword>
<dbReference type="GO" id="GO:0005886">
    <property type="term" value="C:plasma membrane"/>
    <property type="evidence" value="ECO:0007669"/>
    <property type="project" value="UniProtKB-SubCell"/>
</dbReference>
<evidence type="ECO:0000256" key="8">
    <source>
        <dbReference type="ARBA" id="ARBA00029447"/>
    </source>
</evidence>
<dbReference type="InterPro" id="IPR033479">
    <property type="entry name" value="dCache_1"/>
</dbReference>
<dbReference type="SMART" id="SM00304">
    <property type="entry name" value="HAMP"/>
    <property type="match status" value="1"/>
</dbReference>
<dbReference type="PANTHER" id="PTHR32089:SF112">
    <property type="entry name" value="LYSOZYME-LIKE PROTEIN-RELATED"/>
    <property type="match status" value="1"/>
</dbReference>
<proteinExistence type="inferred from homology"/>
<name>A0A1M7UFX9_9FIRM</name>
<dbReference type="InterPro" id="IPR004089">
    <property type="entry name" value="MCPsignal_dom"/>
</dbReference>
<gene>
    <name evidence="13" type="ORF">SAMN02745215_03691</name>
</gene>
<dbReference type="PANTHER" id="PTHR32089">
    <property type="entry name" value="METHYL-ACCEPTING CHEMOTAXIS PROTEIN MCPB"/>
    <property type="match status" value="1"/>
</dbReference>
<feature type="transmembrane region" description="Helical" evidence="10">
    <location>
        <begin position="294"/>
        <end position="312"/>
    </location>
</feature>